<protein>
    <recommendedName>
        <fullName evidence="2">ATP-grasp domain-containing protein</fullName>
    </recommendedName>
</protein>
<dbReference type="SUPFAM" id="SSF56059">
    <property type="entry name" value="Glutathione synthetase ATP-binding domain-like"/>
    <property type="match status" value="1"/>
</dbReference>
<dbReference type="RefSeq" id="WP_377431435.1">
    <property type="nucleotide sequence ID" value="NZ_JBHSPR010000056.1"/>
</dbReference>
<dbReference type="Gene3D" id="3.30.470.20">
    <property type="entry name" value="ATP-grasp fold, B domain"/>
    <property type="match status" value="1"/>
</dbReference>
<keyword evidence="1" id="KW-0547">Nucleotide-binding</keyword>
<sequence>MRAVLLGEYRAERLAVPLRQANADVVVLGSTDVRSCLAADVRFGELPVDATADRLVALLRGYDADIAIPNVTSPGQERMLPAYAGVARRWQRLGRRMLAHPSGFAALATDKVLFHETAHRRSWPVPEGVICHDPHVLAGSARRLGLPVIVKEARSESHSGRYLMNSLESLRRLSSEVTYPVLAQRVVAGVEVAVEVLSLPERTIVWPVASLGTLDERCAPGKRIRVMPADLPEWVRNSLAAVIRDMTDGYRPAGPWQLDLAISAGELLVIELNGRLGGLTNLSWLSTGADPHRSYVDATLGRPVVPPDLTHIALELPIPNGSRVPPVPPGLELRSFEGTATNRFPLLSGYYRAVLRVPGGEVNTARAWLSSLPPAALLADPAEAIAQLVQATRAWEKGRHSEPVR</sequence>
<accession>A0ABW1KMX5</accession>
<keyword evidence="4" id="KW-1185">Reference proteome</keyword>
<dbReference type="InterPro" id="IPR011761">
    <property type="entry name" value="ATP-grasp"/>
</dbReference>
<feature type="domain" description="ATP-grasp" evidence="2">
    <location>
        <begin position="115"/>
        <end position="300"/>
    </location>
</feature>
<dbReference type="EMBL" id="JBHSPR010000056">
    <property type="protein sequence ID" value="MFC6022174.1"/>
    <property type="molecule type" value="Genomic_DNA"/>
</dbReference>
<organism evidence="3 4">
    <name type="scientific">Plantactinospora solaniradicis</name>
    <dbReference type="NCBI Taxonomy" id="1723736"/>
    <lineage>
        <taxon>Bacteria</taxon>
        <taxon>Bacillati</taxon>
        <taxon>Actinomycetota</taxon>
        <taxon>Actinomycetes</taxon>
        <taxon>Micromonosporales</taxon>
        <taxon>Micromonosporaceae</taxon>
        <taxon>Plantactinospora</taxon>
    </lineage>
</organism>
<dbReference type="Proteomes" id="UP001596203">
    <property type="component" value="Unassembled WGS sequence"/>
</dbReference>
<name>A0ABW1KMX5_9ACTN</name>
<evidence type="ECO:0000313" key="4">
    <source>
        <dbReference type="Proteomes" id="UP001596203"/>
    </source>
</evidence>
<gene>
    <name evidence="3" type="ORF">ACFP2T_39205</name>
</gene>
<comment type="caution">
    <text evidence="3">The sequence shown here is derived from an EMBL/GenBank/DDBJ whole genome shotgun (WGS) entry which is preliminary data.</text>
</comment>
<evidence type="ECO:0000256" key="1">
    <source>
        <dbReference type="PROSITE-ProRule" id="PRU00409"/>
    </source>
</evidence>
<evidence type="ECO:0000313" key="3">
    <source>
        <dbReference type="EMBL" id="MFC6022174.1"/>
    </source>
</evidence>
<reference evidence="4" key="1">
    <citation type="journal article" date="2019" name="Int. J. Syst. Evol. Microbiol.">
        <title>The Global Catalogue of Microorganisms (GCM) 10K type strain sequencing project: providing services to taxonomists for standard genome sequencing and annotation.</title>
        <authorList>
            <consortium name="The Broad Institute Genomics Platform"/>
            <consortium name="The Broad Institute Genome Sequencing Center for Infectious Disease"/>
            <person name="Wu L."/>
            <person name="Ma J."/>
        </authorList>
    </citation>
    <scope>NUCLEOTIDE SEQUENCE [LARGE SCALE GENOMIC DNA]</scope>
    <source>
        <strain evidence="4">ZS-35-S2</strain>
    </source>
</reference>
<evidence type="ECO:0000259" key="2">
    <source>
        <dbReference type="PROSITE" id="PS50975"/>
    </source>
</evidence>
<dbReference type="PROSITE" id="PS50975">
    <property type="entry name" value="ATP_GRASP"/>
    <property type="match status" value="1"/>
</dbReference>
<proteinExistence type="predicted"/>
<keyword evidence="1" id="KW-0067">ATP-binding</keyword>